<name>A0A1B4FDG7_9BURK</name>
<accession>A0A1B4FDG7</accession>
<dbReference type="AlphaFoldDB" id="A0A1B4FDG7"/>
<dbReference type="KEGG" id="buu:WS70_07820"/>
<sequence length="140" mass="14908">MSRHQTQECRKFAPRAKHAGIADCGHGGGGAKQADAGDGCEARGRFVLSLPNSQSAFDLGDVLREHADAMQLLVQGIDHHSRQRVGQLRERLFGFSEAMSTGRHGNAEFVEPPGADPHAGWCGRGSARSLAAPIPITGNR</sequence>
<keyword evidence="2" id="KW-1185">Reference proteome</keyword>
<evidence type="ECO:0000313" key="2">
    <source>
        <dbReference type="Proteomes" id="UP000062519"/>
    </source>
</evidence>
<dbReference type="EMBL" id="CP013386">
    <property type="protein sequence ID" value="AOJ01746.1"/>
    <property type="molecule type" value="Genomic_DNA"/>
</dbReference>
<evidence type="ECO:0000313" key="1">
    <source>
        <dbReference type="EMBL" id="AOJ01746.1"/>
    </source>
</evidence>
<protein>
    <submittedName>
        <fullName evidence="1">Uncharacterized protein</fullName>
    </submittedName>
</protein>
<reference evidence="1 2" key="1">
    <citation type="submission" date="2015-12" db="EMBL/GenBank/DDBJ databases">
        <title>Diversity of Burkholderia near neighbor genomes.</title>
        <authorList>
            <person name="Sahl J."/>
            <person name="Wagner D."/>
            <person name="Keim P."/>
        </authorList>
    </citation>
    <scope>NUCLEOTIDE SEQUENCE [LARGE SCALE GENOMIC DNA]</scope>
    <source>
        <strain evidence="1 2">BDU6</strain>
    </source>
</reference>
<organism evidence="1 2">
    <name type="scientific">Burkholderia mayonis</name>
    <dbReference type="NCBI Taxonomy" id="1385591"/>
    <lineage>
        <taxon>Bacteria</taxon>
        <taxon>Pseudomonadati</taxon>
        <taxon>Pseudomonadota</taxon>
        <taxon>Betaproteobacteria</taxon>
        <taxon>Burkholderiales</taxon>
        <taxon>Burkholderiaceae</taxon>
        <taxon>Burkholderia</taxon>
        <taxon>pseudomallei group</taxon>
    </lineage>
</organism>
<gene>
    <name evidence="1" type="ORF">WS70_07820</name>
</gene>
<proteinExistence type="predicted"/>
<dbReference type="Proteomes" id="UP000062519">
    <property type="component" value="Chromosome 1"/>
</dbReference>